<dbReference type="OrthoDB" id="5969412at2759"/>
<organism evidence="2 3">
    <name type="scientific">Stylophora pistillata</name>
    <name type="common">Smooth cauliflower coral</name>
    <dbReference type="NCBI Taxonomy" id="50429"/>
    <lineage>
        <taxon>Eukaryota</taxon>
        <taxon>Metazoa</taxon>
        <taxon>Cnidaria</taxon>
        <taxon>Anthozoa</taxon>
        <taxon>Hexacorallia</taxon>
        <taxon>Scleractinia</taxon>
        <taxon>Astrocoeniina</taxon>
        <taxon>Pocilloporidae</taxon>
        <taxon>Stylophora</taxon>
    </lineage>
</organism>
<evidence type="ECO:0000256" key="1">
    <source>
        <dbReference type="SAM" id="Phobius"/>
    </source>
</evidence>
<feature type="transmembrane region" description="Helical" evidence="1">
    <location>
        <begin position="255"/>
        <end position="277"/>
    </location>
</feature>
<keyword evidence="1" id="KW-0472">Membrane</keyword>
<comment type="caution">
    <text evidence="2">The sequence shown here is derived from an EMBL/GenBank/DDBJ whole genome shotgun (WGS) entry which is preliminary data.</text>
</comment>
<dbReference type="EMBL" id="LSMT01000072">
    <property type="protein sequence ID" value="PFX29065.1"/>
    <property type="molecule type" value="Genomic_DNA"/>
</dbReference>
<protein>
    <submittedName>
        <fullName evidence="2">Uncharacterized protein</fullName>
    </submittedName>
</protein>
<keyword evidence="1" id="KW-0812">Transmembrane</keyword>
<proteinExistence type="predicted"/>
<evidence type="ECO:0000313" key="3">
    <source>
        <dbReference type="Proteomes" id="UP000225706"/>
    </source>
</evidence>
<feature type="transmembrane region" description="Helical" evidence="1">
    <location>
        <begin position="194"/>
        <end position="214"/>
    </location>
</feature>
<feature type="transmembrane region" description="Helical" evidence="1">
    <location>
        <begin position="226"/>
        <end position="243"/>
    </location>
</feature>
<feature type="transmembrane region" description="Helical" evidence="1">
    <location>
        <begin position="348"/>
        <end position="369"/>
    </location>
</feature>
<feature type="transmembrane region" description="Helical" evidence="1">
    <location>
        <begin position="103"/>
        <end position="120"/>
    </location>
</feature>
<keyword evidence="1" id="KW-1133">Transmembrane helix</keyword>
<feature type="transmembrane region" description="Helical" evidence="1">
    <location>
        <begin position="132"/>
        <end position="151"/>
    </location>
</feature>
<name>A0A2B4SKW6_STYPI</name>
<gene>
    <name evidence="2" type="ORF">AWC38_SpisGene6217</name>
</gene>
<dbReference type="AlphaFoldDB" id="A0A2B4SKW6"/>
<feature type="transmembrane region" description="Helical" evidence="1">
    <location>
        <begin position="289"/>
        <end position="312"/>
    </location>
</feature>
<dbReference type="Proteomes" id="UP000225706">
    <property type="component" value="Unassembled WGS sequence"/>
</dbReference>
<sequence length="375" mass="42682">MESFRTRTLSSGEDVSEIISRTPEHANRNSHSNHKGIDNFPSLWSGFTVHTRADDSDEHSVKKKTLRDHSYIYTFLSTVLFTVTLIVEKIFHFKLFESSHASIFFFWLESCSIALFFRFWGRKRIRSFRSQARHFFPMLSLHVVTVTAFSVDFNSSNFKVSGGSAAYMLSLALTPAMVLLASWQTSRQCYSDRILIFVVILCSLLVVLFCSLEDSPAEYKVSFRDGVFALMMSASLAFFTVHAKRFLPKASSPELLYLLNFSCVVCLPFIALLFGEFPALEQEVLQRGMVNVIFCVFIVAVLRLASQAALLYQLKFSSPLLSTNTQGFAWIWITIAITFLTVADKGELMMPVFAAFWLYGLFLFLPALFSDLQWI</sequence>
<reference evidence="3" key="1">
    <citation type="journal article" date="2017" name="bioRxiv">
        <title>Comparative analysis of the genomes of Stylophora pistillata and Acropora digitifera provides evidence for extensive differences between species of corals.</title>
        <authorList>
            <person name="Voolstra C.R."/>
            <person name="Li Y."/>
            <person name="Liew Y.J."/>
            <person name="Baumgarten S."/>
            <person name="Zoccola D."/>
            <person name="Flot J.-F."/>
            <person name="Tambutte S."/>
            <person name="Allemand D."/>
            <person name="Aranda M."/>
        </authorList>
    </citation>
    <scope>NUCLEOTIDE SEQUENCE [LARGE SCALE GENOMIC DNA]</scope>
</reference>
<accession>A0A2B4SKW6</accession>
<evidence type="ECO:0000313" key="2">
    <source>
        <dbReference type="EMBL" id="PFX29065.1"/>
    </source>
</evidence>
<keyword evidence="3" id="KW-1185">Reference proteome</keyword>
<feature type="transmembrane region" description="Helical" evidence="1">
    <location>
        <begin position="163"/>
        <end position="182"/>
    </location>
</feature>
<feature type="transmembrane region" description="Helical" evidence="1">
    <location>
        <begin position="324"/>
        <end position="342"/>
    </location>
</feature>
<feature type="transmembrane region" description="Helical" evidence="1">
    <location>
        <begin position="71"/>
        <end position="91"/>
    </location>
</feature>